<organism evidence="1 2">
    <name type="scientific">Portunus trituberculatus</name>
    <name type="common">Swimming crab</name>
    <name type="synonym">Neptunus trituberculatus</name>
    <dbReference type="NCBI Taxonomy" id="210409"/>
    <lineage>
        <taxon>Eukaryota</taxon>
        <taxon>Metazoa</taxon>
        <taxon>Ecdysozoa</taxon>
        <taxon>Arthropoda</taxon>
        <taxon>Crustacea</taxon>
        <taxon>Multicrustacea</taxon>
        <taxon>Malacostraca</taxon>
        <taxon>Eumalacostraca</taxon>
        <taxon>Eucarida</taxon>
        <taxon>Decapoda</taxon>
        <taxon>Pleocyemata</taxon>
        <taxon>Brachyura</taxon>
        <taxon>Eubrachyura</taxon>
        <taxon>Portunoidea</taxon>
        <taxon>Portunidae</taxon>
        <taxon>Portuninae</taxon>
        <taxon>Portunus</taxon>
    </lineage>
</organism>
<name>A0A5B7DV91_PORTR</name>
<reference evidence="1 2" key="1">
    <citation type="submission" date="2019-05" db="EMBL/GenBank/DDBJ databases">
        <title>Another draft genome of Portunus trituberculatus and its Hox gene families provides insights of decapod evolution.</title>
        <authorList>
            <person name="Jeong J.-H."/>
            <person name="Song I."/>
            <person name="Kim S."/>
            <person name="Choi T."/>
            <person name="Kim D."/>
            <person name="Ryu S."/>
            <person name="Kim W."/>
        </authorList>
    </citation>
    <scope>NUCLEOTIDE SEQUENCE [LARGE SCALE GENOMIC DNA]</scope>
    <source>
        <tissue evidence="1">Muscle</tissue>
    </source>
</reference>
<keyword evidence="2" id="KW-1185">Reference proteome</keyword>
<evidence type="ECO:0000313" key="1">
    <source>
        <dbReference type="EMBL" id="MPC24989.1"/>
    </source>
</evidence>
<protein>
    <submittedName>
        <fullName evidence="1">Uncharacterized protein</fullName>
    </submittedName>
</protein>
<sequence length="87" mass="10440">MQWNKEGERRYLPQRSLGQLFRVSYWHDHIHQDAPQGCLTVIIRCYHLKGDCGIQLDEHQTVSWIYMEIRRMKGGIRRREVLVNCSV</sequence>
<proteinExistence type="predicted"/>
<accession>A0A5B7DV91</accession>
<dbReference type="EMBL" id="VSRR010001400">
    <property type="protein sequence ID" value="MPC24989.1"/>
    <property type="molecule type" value="Genomic_DNA"/>
</dbReference>
<dbReference type="Proteomes" id="UP000324222">
    <property type="component" value="Unassembled WGS sequence"/>
</dbReference>
<evidence type="ECO:0000313" key="2">
    <source>
        <dbReference type="Proteomes" id="UP000324222"/>
    </source>
</evidence>
<comment type="caution">
    <text evidence="1">The sequence shown here is derived from an EMBL/GenBank/DDBJ whole genome shotgun (WGS) entry which is preliminary data.</text>
</comment>
<gene>
    <name evidence="1" type="ORF">E2C01_018084</name>
</gene>
<dbReference type="AlphaFoldDB" id="A0A5B7DV91"/>